<reference evidence="1" key="1">
    <citation type="submission" date="2018-06" db="EMBL/GenBank/DDBJ databases">
        <authorList>
            <person name="Ashton P.M."/>
            <person name="Dallman T."/>
            <person name="Nair S."/>
            <person name="De Pinna E."/>
            <person name="Peters T."/>
            <person name="Grant K."/>
        </authorList>
    </citation>
    <scope>NUCLEOTIDE SEQUENCE</scope>
    <source>
        <strain evidence="1">414576</strain>
    </source>
</reference>
<feature type="non-terminal residue" evidence="1">
    <location>
        <position position="1"/>
    </location>
</feature>
<gene>
    <name evidence="1" type="ORF">DPO64_23290</name>
</gene>
<accession>A0A5U9QUF0</accession>
<sequence>CAISCSDARRAGNKVACRMGEETPYPASVIHLYRELNSIKKPRRGGVFLQLPGDYARTKSM</sequence>
<protein>
    <submittedName>
        <fullName evidence="1">Uncharacterized protein</fullName>
    </submittedName>
</protein>
<name>A0A5U9QUF0_SALET</name>
<organism evidence="1">
    <name type="scientific">Salmonella enterica subsp. enterica serovar Schwarzengrund</name>
    <dbReference type="NCBI Taxonomy" id="340190"/>
    <lineage>
        <taxon>Bacteria</taxon>
        <taxon>Pseudomonadati</taxon>
        <taxon>Pseudomonadota</taxon>
        <taxon>Gammaproteobacteria</taxon>
        <taxon>Enterobacterales</taxon>
        <taxon>Enterobacteriaceae</taxon>
        <taxon>Salmonella</taxon>
    </lineage>
</organism>
<proteinExistence type="predicted"/>
<evidence type="ECO:0000313" key="1">
    <source>
        <dbReference type="EMBL" id="EBS3657110.1"/>
    </source>
</evidence>
<comment type="caution">
    <text evidence="1">The sequence shown here is derived from an EMBL/GenBank/DDBJ whole genome shotgun (WGS) entry which is preliminary data.</text>
</comment>
<dbReference type="AlphaFoldDB" id="A0A5U9QUF0"/>
<dbReference type="EMBL" id="AAGVIB010000155">
    <property type="protein sequence ID" value="EBS3657110.1"/>
    <property type="molecule type" value="Genomic_DNA"/>
</dbReference>